<evidence type="ECO:0000256" key="1">
    <source>
        <dbReference type="SAM" id="MobiDB-lite"/>
    </source>
</evidence>
<protein>
    <submittedName>
        <fullName evidence="2">Uncharacterized protein</fullName>
    </submittedName>
</protein>
<feature type="compositionally biased region" description="Basic and acidic residues" evidence="1">
    <location>
        <begin position="1"/>
        <end position="17"/>
    </location>
</feature>
<feature type="non-terminal residue" evidence="2">
    <location>
        <position position="1"/>
    </location>
</feature>
<feature type="compositionally biased region" description="Basic residues" evidence="1">
    <location>
        <begin position="18"/>
        <end position="29"/>
    </location>
</feature>
<feature type="region of interest" description="Disordered" evidence="1">
    <location>
        <begin position="1"/>
        <end position="75"/>
    </location>
</feature>
<accession>A0A6J4IRH6</accession>
<feature type="non-terminal residue" evidence="2">
    <location>
        <position position="75"/>
    </location>
</feature>
<sequence>GERRPEGAHPRARDRTGRCRRQHRWHRGHQRGDHRGNAGHSGGNDRGNLGRHGGWHHQPHNRHLPGPGRRRLQEL</sequence>
<name>A0A6J4IRH6_9ACTN</name>
<proteinExistence type="predicted"/>
<dbReference type="AlphaFoldDB" id="A0A6J4IRH6"/>
<gene>
    <name evidence="2" type="ORF">AVDCRST_MAG76-2616</name>
</gene>
<organism evidence="2">
    <name type="scientific">uncultured Acidimicrobiales bacterium</name>
    <dbReference type="NCBI Taxonomy" id="310071"/>
    <lineage>
        <taxon>Bacteria</taxon>
        <taxon>Bacillati</taxon>
        <taxon>Actinomycetota</taxon>
        <taxon>Acidimicrobiia</taxon>
        <taxon>Acidimicrobiales</taxon>
        <taxon>environmental samples</taxon>
    </lineage>
</organism>
<evidence type="ECO:0000313" key="2">
    <source>
        <dbReference type="EMBL" id="CAA9257047.1"/>
    </source>
</evidence>
<dbReference type="EMBL" id="CADCSZ010000160">
    <property type="protein sequence ID" value="CAA9257047.1"/>
    <property type="molecule type" value="Genomic_DNA"/>
</dbReference>
<feature type="compositionally biased region" description="Basic residues" evidence="1">
    <location>
        <begin position="53"/>
        <end position="63"/>
    </location>
</feature>
<reference evidence="2" key="1">
    <citation type="submission" date="2020-02" db="EMBL/GenBank/DDBJ databases">
        <authorList>
            <person name="Meier V. D."/>
        </authorList>
    </citation>
    <scope>NUCLEOTIDE SEQUENCE</scope>
    <source>
        <strain evidence="2">AVDCRST_MAG76</strain>
    </source>
</reference>